<dbReference type="VEuPathDB" id="VectorBase:AMAM010597"/>
<accession>A0A182SP26</accession>
<dbReference type="EnsemblMetazoa" id="AMAM010597-RA">
    <property type="protein sequence ID" value="AMAM010597-PA"/>
    <property type="gene ID" value="AMAM010597"/>
</dbReference>
<organism evidence="1 2">
    <name type="scientific">Anopheles maculatus</name>
    <dbReference type="NCBI Taxonomy" id="74869"/>
    <lineage>
        <taxon>Eukaryota</taxon>
        <taxon>Metazoa</taxon>
        <taxon>Ecdysozoa</taxon>
        <taxon>Arthropoda</taxon>
        <taxon>Hexapoda</taxon>
        <taxon>Insecta</taxon>
        <taxon>Pterygota</taxon>
        <taxon>Neoptera</taxon>
        <taxon>Endopterygota</taxon>
        <taxon>Diptera</taxon>
        <taxon>Nematocera</taxon>
        <taxon>Culicoidea</taxon>
        <taxon>Culicidae</taxon>
        <taxon>Anophelinae</taxon>
        <taxon>Anopheles</taxon>
        <taxon>Anopheles maculatus group</taxon>
    </lineage>
</organism>
<name>A0A182SP26_9DIPT</name>
<evidence type="ECO:0000313" key="1">
    <source>
        <dbReference type="EnsemblMetazoa" id="AMAM010597-PA"/>
    </source>
</evidence>
<evidence type="ECO:0000313" key="2">
    <source>
        <dbReference type="Proteomes" id="UP000075901"/>
    </source>
</evidence>
<keyword evidence="2" id="KW-1185">Reference proteome</keyword>
<dbReference type="Proteomes" id="UP000075901">
    <property type="component" value="Unassembled WGS sequence"/>
</dbReference>
<dbReference type="AlphaFoldDB" id="A0A182SP26"/>
<protein>
    <submittedName>
        <fullName evidence="1">Uncharacterized protein</fullName>
    </submittedName>
</protein>
<proteinExistence type="predicted"/>
<reference evidence="1" key="2">
    <citation type="submission" date="2020-05" db="UniProtKB">
        <authorList>
            <consortium name="EnsemblMetazoa"/>
        </authorList>
    </citation>
    <scope>IDENTIFICATION</scope>
    <source>
        <strain evidence="1">maculatus3</strain>
    </source>
</reference>
<reference evidence="2" key="1">
    <citation type="submission" date="2013-09" db="EMBL/GenBank/DDBJ databases">
        <title>The Genome Sequence of Anopheles maculatus species B.</title>
        <authorList>
            <consortium name="The Broad Institute Genomics Platform"/>
            <person name="Neafsey D.E."/>
            <person name="Besansky N."/>
            <person name="Howell P."/>
            <person name="Walton C."/>
            <person name="Young S.K."/>
            <person name="Zeng Q."/>
            <person name="Gargeya S."/>
            <person name="Fitzgerald M."/>
            <person name="Haas B."/>
            <person name="Abouelleil A."/>
            <person name="Allen A.W."/>
            <person name="Alvarado L."/>
            <person name="Arachchi H.M."/>
            <person name="Berlin A.M."/>
            <person name="Chapman S.B."/>
            <person name="Gainer-Dewar J."/>
            <person name="Goldberg J."/>
            <person name="Griggs A."/>
            <person name="Gujja S."/>
            <person name="Hansen M."/>
            <person name="Howarth C."/>
            <person name="Imamovic A."/>
            <person name="Ireland A."/>
            <person name="Larimer J."/>
            <person name="McCowan C."/>
            <person name="Murphy C."/>
            <person name="Pearson M."/>
            <person name="Poon T.W."/>
            <person name="Priest M."/>
            <person name="Roberts A."/>
            <person name="Saif S."/>
            <person name="Shea T."/>
            <person name="Sisk P."/>
            <person name="Sykes S."/>
            <person name="Wortman J."/>
            <person name="Nusbaum C."/>
            <person name="Birren B."/>
        </authorList>
    </citation>
    <scope>NUCLEOTIDE SEQUENCE [LARGE SCALE GENOMIC DNA]</scope>
    <source>
        <strain evidence="2">maculatus3</strain>
    </source>
</reference>
<sequence>MCIKLNRDKVPAGKAENLTTHRFGRLVTINGVALPRSGQSLRAFGSPCRTQRKARRGPCPAFGSQVLKTYRCGDVAASANIFAGKRIKRTVPFPERGQILKAIGSSTAARLAEGRSAEWFTRRWQQQRGATVLAAGAETLALAYASSRHRTAHRGNAEGKPVARKLPTTCLRRRTLEYFGRNFSTLPLDRPLA</sequence>